<dbReference type="InterPro" id="IPR017452">
    <property type="entry name" value="GPCR_Rhodpsn_7TM"/>
</dbReference>
<evidence type="ECO:0000313" key="11">
    <source>
        <dbReference type="EMBL" id="CAF1527643.1"/>
    </source>
</evidence>
<dbReference type="InterPro" id="IPR000276">
    <property type="entry name" value="GPCR_Rhodpsn"/>
</dbReference>
<dbReference type="Proteomes" id="UP000663877">
    <property type="component" value="Unassembled WGS sequence"/>
</dbReference>
<feature type="transmembrane region" description="Helical" evidence="8">
    <location>
        <begin position="264"/>
        <end position="287"/>
    </location>
</feature>
<feature type="transmembrane region" description="Helical" evidence="8">
    <location>
        <begin position="224"/>
        <end position="244"/>
    </location>
</feature>
<keyword evidence="5 8" id="KW-0472">Membrane</keyword>
<dbReference type="OrthoDB" id="10024160at2759"/>
<feature type="transmembrane region" description="Helical" evidence="8">
    <location>
        <begin position="48"/>
        <end position="71"/>
    </location>
</feature>
<organism evidence="10 13">
    <name type="scientific">Adineta steineri</name>
    <dbReference type="NCBI Taxonomy" id="433720"/>
    <lineage>
        <taxon>Eukaryota</taxon>
        <taxon>Metazoa</taxon>
        <taxon>Spiralia</taxon>
        <taxon>Gnathifera</taxon>
        <taxon>Rotifera</taxon>
        <taxon>Eurotatoria</taxon>
        <taxon>Bdelloidea</taxon>
        <taxon>Adinetida</taxon>
        <taxon>Adinetidae</taxon>
        <taxon>Adineta</taxon>
    </lineage>
</organism>
<keyword evidence="7" id="KW-0807">Transducer</keyword>
<feature type="transmembrane region" description="Helical" evidence="8">
    <location>
        <begin position="130"/>
        <end position="153"/>
    </location>
</feature>
<dbReference type="PROSITE" id="PS50262">
    <property type="entry name" value="G_PROTEIN_RECEP_F1_2"/>
    <property type="match status" value="1"/>
</dbReference>
<accession>A0A814R4A5</accession>
<dbReference type="EMBL" id="CAJNOI010000145">
    <property type="protein sequence ID" value="CAF1126853.1"/>
    <property type="molecule type" value="Genomic_DNA"/>
</dbReference>
<keyword evidence="12" id="KW-1185">Reference proteome</keyword>
<protein>
    <recommendedName>
        <fullName evidence="9">G-protein coupled receptors family 1 profile domain-containing protein</fullName>
    </recommendedName>
</protein>
<gene>
    <name evidence="10" type="ORF">BJG266_LOCUS22773</name>
    <name evidence="11" type="ORF">QVE165_LOCUS45260</name>
</gene>
<keyword evidence="2 8" id="KW-0812">Transmembrane</keyword>
<keyword evidence="4" id="KW-0297">G-protein coupled receptor</keyword>
<evidence type="ECO:0000256" key="6">
    <source>
        <dbReference type="ARBA" id="ARBA00023170"/>
    </source>
</evidence>
<comment type="caution">
    <text evidence="10">The sequence shown here is derived from an EMBL/GenBank/DDBJ whole genome shotgun (WGS) entry which is preliminary data.</text>
</comment>
<dbReference type="SUPFAM" id="SSF81321">
    <property type="entry name" value="Family A G protein-coupled receptor-like"/>
    <property type="match status" value="1"/>
</dbReference>
<dbReference type="EMBL" id="CAJNOM010000631">
    <property type="protein sequence ID" value="CAF1527643.1"/>
    <property type="molecule type" value="Genomic_DNA"/>
</dbReference>
<evidence type="ECO:0000313" key="12">
    <source>
        <dbReference type="Proteomes" id="UP000663832"/>
    </source>
</evidence>
<dbReference type="GO" id="GO:0004930">
    <property type="term" value="F:G protein-coupled receptor activity"/>
    <property type="evidence" value="ECO:0007669"/>
    <property type="project" value="UniProtKB-KW"/>
</dbReference>
<keyword evidence="6" id="KW-0675">Receptor</keyword>
<evidence type="ECO:0000256" key="3">
    <source>
        <dbReference type="ARBA" id="ARBA00022989"/>
    </source>
</evidence>
<feature type="domain" description="G-protein coupled receptors family 1 profile" evidence="9">
    <location>
        <begin position="27"/>
        <end position="286"/>
    </location>
</feature>
<feature type="transmembrane region" description="Helical" evidence="8">
    <location>
        <begin position="15"/>
        <end position="36"/>
    </location>
</feature>
<feature type="transmembrane region" description="Helical" evidence="8">
    <location>
        <begin position="180"/>
        <end position="203"/>
    </location>
</feature>
<evidence type="ECO:0000313" key="13">
    <source>
        <dbReference type="Proteomes" id="UP000663877"/>
    </source>
</evidence>
<evidence type="ECO:0000313" key="10">
    <source>
        <dbReference type="EMBL" id="CAF1126853.1"/>
    </source>
</evidence>
<dbReference type="PANTHER" id="PTHR24243">
    <property type="entry name" value="G-PROTEIN COUPLED RECEPTOR"/>
    <property type="match status" value="1"/>
</dbReference>
<dbReference type="AlphaFoldDB" id="A0A814R4A5"/>
<dbReference type="Proteomes" id="UP000663832">
    <property type="component" value="Unassembled WGS sequence"/>
</dbReference>
<keyword evidence="3 8" id="KW-1133">Transmembrane helix</keyword>
<evidence type="ECO:0000256" key="1">
    <source>
        <dbReference type="ARBA" id="ARBA00004141"/>
    </source>
</evidence>
<sequence length="323" mass="37091">MSTSFVVIGKQVTKYVGIPIFVSGVIGGLLNLAVFFSLRTFRQSSCAFYLTIMSFVNIGQLFSGFLPLRIINSLLNVDGTETSLFFCKFQIYLSQLCIGASFTCFCLAIIDQYLATCAHPRWLQLCNIKLAHRLIIICILFWMLHGILPLIFYNHIQSPITNKTSCTITNSIFNYYRNYFFIPVLIGYLPIITAGLFGVLAYRNIQQISYRTIPVVRRELDKQLTTMVLLQVFINIFILLPYTTVVAVATNTSLISDPIIQAKLQFTITIVVVIYNIYFSSSFYIYICASKRFRKQFLHVMYMIYSNQWKQLRPGDNQVMPEI</sequence>
<evidence type="ECO:0000256" key="7">
    <source>
        <dbReference type="ARBA" id="ARBA00023224"/>
    </source>
</evidence>
<comment type="subcellular location">
    <subcellularLocation>
        <location evidence="1">Membrane</location>
        <topology evidence="1">Multi-pass membrane protein</topology>
    </subcellularLocation>
</comment>
<evidence type="ECO:0000256" key="5">
    <source>
        <dbReference type="ARBA" id="ARBA00023136"/>
    </source>
</evidence>
<reference evidence="10" key="1">
    <citation type="submission" date="2021-02" db="EMBL/GenBank/DDBJ databases">
        <authorList>
            <person name="Nowell W R."/>
        </authorList>
    </citation>
    <scope>NUCLEOTIDE SEQUENCE</scope>
</reference>
<evidence type="ECO:0000256" key="8">
    <source>
        <dbReference type="SAM" id="Phobius"/>
    </source>
</evidence>
<proteinExistence type="predicted"/>
<evidence type="ECO:0000256" key="2">
    <source>
        <dbReference type="ARBA" id="ARBA00022692"/>
    </source>
</evidence>
<evidence type="ECO:0000256" key="4">
    <source>
        <dbReference type="ARBA" id="ARBA00023040"/>
    </source>
</evidence>
<dbReference type="Gene3D" id="1.20.1070.10">
    <property type="entry name" value="Rhodopsin 7-helix transmembrane proteins"/>
    <property type="match status" value="1"/>
</dbReference>
<dbReference type="GO" id="GO:0005886">
    <property type="term" value="C:plasma membrane"/>
    <property type="evidence" value="ECO:0007669"/>
    <property type="project" value="TreeGrafter"/>
</dbReference>
<dbReference type="PANTHER" id="PTHR24243:SF233">
    <property type="entry name" value="THYROTROPIN-RELEASING HORMONE RECEPTOR"/>
    <property type="match status" value="1"/>
</dbReference>
<evidence type="ECO:0000259" key="9">
    <source>
        <dbReference type="PROSITE" id="PS50262"/>
    </source>
</evidence>
<feature type="transmembrane region" description="Helical" evidence="8">
    <location>
        <begin position="91"/>
        <end position="110"/>
    </location>
</feature>
<name>A0A814R4A5_9BILA</name>
<dbReference type="Pfam" id="PF00001">
    <property type="entry name" value="7tm_1"/>
    <property type="match status" value="1"/>
</dbReference>